<evidence type="ECO:0000313" key="2">
    <source>
        <dbReference type="Proteomes" id="UP001597138"/>
    </source>
</evidence>
<accession>A0ABW4HCH1</accession>
<comment type="caution">
    <text evidence="1">The sequence shown here is derived from an EMBL/GenBank/DDBJ whole genome shotgun (WGS) entry which is preliminary data.</text>
</comment>
<name>A0ABW4HCH1_9FLAO</name>
<evidence type="ECO:0000313" key="1">
    <source>
        <dbReference type="EMBL" id="MFD1603188.1"/>
    </source>
</evidence>
<keyword evidence="2" id="KW-1185">Reference proteome</keyword>
<proteinExistence type="predicted"/>
<reference evidence="2" key="1">
    <citation type="journal article" date="2019" name="Int. J. Syst. Evol. Microbiol.">
        <title>The Global Catalogue of Microorganisms (GCM) 10K type strain sequencing project: providing services to taxonomists for standard genome sequencing and annotation.</title>
        <authorList>
            <consortium name="The Broad Institute Genomics Platform"/>
            <consortium name="The Broad Institute Genome Sequencing Center for Infectious Disease"/>
            <person name="Wu L."/>
            <person name="Ma J."/>
        </authorList>
    </citation>
    <scope>NUCLEOTIDE SEQUENCE [LARGE SCALE GENOMIC DNA]</scope>
    <source>
        <strain evidence="2">CCUG 70865</strain>
    </source>
</reference>
<dbReference type="EMBL" id="JBHUDZ010000009">
    <property type="protein sequence ID" value="MFD1603188.1"/>
    <property type="molecule type" value="Genomic_DNA"/>
</dbReference>
<dbReference type="Proteomes" id="UP001597138">
    <property type="component" value="Unassembled WGS sequence"/>
</dbReference>
<gene>
    <name evidence="1" type="ORF">ACFSC2_10610</name>
</gene>
<organism evidence="1 2">
    <name type="scientific">Flavobacterium artemisiae</name>
    <dbReference type="NCBI Taxonomy" id="2126556"/>
    <lineage>
        <taxon>Bacteria</taxon>
        <taxon>Pseudomonadati</taxon>
        <taxon>Bacteroidota</taxon>
        <taxon>Flavobacteriia</taxon>
        <taxon>Flavobacteriales</taxon>
        <taxon>Flavobacteriaceae</taxon>
        <taxon>Flavobacterium</taxon>
    </lineage>
</organism>
<protein>
    <recommendedName>
        <fullName evidence="3">DKNYY family protein</fullName>
    </recommendedName>
</protein>
<evidence type="ECO:0008006" key="3">
    <source>
        <dbReference type="Google" id="ProtNLM"/>
    </source>
</evidence>
<dbReference type="RefSeq" id="WP_379814003.1">
    <property type="nucleotide sequence ID" value="NZ_JBHUDZ010000009.1"/>
</dbReference>
<sequence>MNKIIILFILFSTTVSYSQLFEGQKFCEESKNESYFPLLIGKKKIFWKKGFYFETKGETKIINGKTYTEFKQVWNNSDLDSDLLYFREENGVVYQYEKCCQMETIRFDPKFKNGHSWKDAKKDAAYTIITYDGKLKTPYCEYQNLLVIEAKYTNVTFNFYYLRGHGYIGATQDNQLISCISPEW</sequence>